<dbReference type="EMBL" id="JAODZF010000003">
    <property type="protein sequence ID" value="MDH0142071.1"/>
    <property type="molecule type" value="Genomic_DNA"/>
</dbReference>
<reference evidence="1" key="1">
    <citation type="submission" date="2022-09" db="EMBL/GenBank/DDBJ databases">
        <title>Intensive care unit water sources are persistently colonized with multi-drug resistant bacteria and are the site of extensive horizontal gene transfer of antibiotic resistance genes.</title>
        <authorList>
            <person name="Diorio-Toth L."/>
        </authorList>
    </citation>
    <scope>NUCLEOTIDE SEQUENCE</scope>
    <source>
        <strain evidence="1">GD04146</strain>
    </source>
</reference>
<sequence>MDLGTALNYQSRAGVANLMEQVVEDPEATGYVKIEKVYAFGPDRYVLIVSTGENGNSCPATTYVFSYDTKGEVVDSKAGIDGCSEIVEAFAEGNKLIIKKEGATTVVFNGKVS</sequence>
<dbReference type="AlphaFoldDB" id="A0AB73HVW8"/>
<dbReference type="Proteomes" id="UP001158058">
    <property type="component" value="Unassembled WGS sequence"/>
</dbReference>
<comment type="caution">
    <text evidence="1">The sequence shown here is derived from an EMBL/GenBank/DDBJ whole genome shotgun (WGS) entry which is preliminary data.</text>
</comment>
<accession>A0AB73HVW8</accession>
<gene>
    <name evidence="1" type="ORF">N7380_07060</name>
</gene>
<evidence type="ECO:0000313" key="2">
    <source>
        <dbReference type="Proteomes" id="UP001158058"/>
    </source>
</evidence>
<dbReference type="RefSeq" id="WP_280000553.1">
    <property type="nucleotide sequence ID" value="NZ_JAODZF010000003.1"/>
</dbReference>
<protein>
    <submittedName>
        <fullName evidence="1">Uncharacterized protein</fullName>
    </submittedName>
</protein>
<name>A0AB73HVW8_AQUAC</name>
<organism evidence="1 2">
    <name type="scientific">Aquipseudomonas alcaligenes</name>
    <name type="common">Pseudomonas alcaligenes</name>
    <dbReference type="NCBI Taxonomy" id="43263"/>
    <lineage>
        <taxon>Bacteria</taxon>
        <taxon>Pseudomonadati</taxon>
        <taxon>Pseudomonadota</taxon>
        <taxon>Gammaproteobacteria</taxon>
        <taxon>Pseudomonadales</taxon>
        <taxon>Pseudomonadaceae</taxon>
        <taxon>Aquipseudomonas</taxon>
    </lineage>
</organism>
<evidence type="ECO:0000313" key="1">
    <source>
        <dbReference type="EMBL" id="MDH0142071.1"/>
    </source>
</evidence>
<proteinExistence type="predicted"/>